<name>A0A2P5FB90_TREOI</name>
<dbReference type="InParanoid" id="A0A2P5FB90"/>
<dbReference type="EMBL" id="JXTC01000047">
    <property type="protein sequence ID" value="PON95049.1"/>
    <property type="molecule type" value="Genomic_DNA"/>
</dbReference>
<dbReference type="AlphaFoldDB" id="A0A2P5FB90"/>
<sequence>MAIREGTRFALQDDLAKSEIESDAKNAISAIHSQDLLSDGPIISDIIVNLRMLGNIVCNYIPRDRNKTAHNLAFFALNCLVSSCGLETPYCIFHDVMLEAPLY</sequence>
<dbReference type="Proteomes" id="UP000237000">
    <property type="component" value="Unassembled WGS sequence"/>
</dbReference>
<reference evidence="2" key="1">
    <citation type="submission" date="2016-06" db="EMBL/GenBank/DDBJ databases">
        <title>Parallel loss of symbiosis genes in relatives of nitrogen-fixing non-legume Parasponia.</title>
        <authorList>
            <person name="Van Velzen R."/>
            <person name="Holmer R."/>
            <person name="Bu F."/>
            <person name="Rutten L."/>
            <person name="Van Zeijl A."/>
            <person name="Liu W."/>
            <person name="Santuari L."/>
            <person name="Cao Q."/>
            <person name="Sharma T."/>
            <person name="Shen D."/>
            <person name="Roswanjaya Y."/>
            <person name="Wardhani T."/>
            <person name="Kalhor M.S."/>
            <person name="Jansen J."/>
            <person name="Van den Hoogen J."/>
            <person name="Gungor B."/>
            <person name="Hartog M."/>
            <person name="Hontelez J."/>
            <person name="Verver J."/>
            <person name="Yang W.-C."/>
            <person name="Schijlen E."/>
            <person name="Repin R."/>
            <person name="Schilthuizen M."/>
            <person name="Schranz E."/>
            <person name="Heidstra R."/>
            <person name="Miyata K."/>
            <person name="Fedorova E."/>
            <person name="Kohlen W."/>
            <person name="Bisseling T."/>
            <person name="Smit S."/>
            <person name="Geurts R."/>
        </authorList>
    </citation>
    <scope>NUCLEOTIDE SEQUENCE [LARGE SCALE GENOMIC DNA]</scope>
    <source>
        <strain evidence="2">cv. RG33-2</strain>
    </source>
</reference>
<dbReference type="InterPro" id="IPR044730">
    <property type="entry name" value="RNase_H-like_dom_plant"/>
</dbReference>
<comment type="caution">
    <text evidence="1">The sequence shown here is derived from an EMBL/GenBank/DDBJ whole genome shotgun (WGS) entry which is preliminary data.</text>
</comment>
<organism evidence="1 2">
    <name type="scientific">Trema orientale</name>
    <name type="common">Charcoal tree</name>
    <name type="synonym">Celtis orientalis</name>
    <dbReference type="NCBI Taxonomy" id="63057"/>
    <lineage>
        <taxon>Eukaryota</taxon>
        <taxon>Viridiplantae</taxon>
        <taxon>Streptophyta</taxon>
        <taxon>Embryophyta</taxon>
        <taxon>Tracheophyta</taxon>
        <taxon>Spermatophyta</taxon>
        <taxon>Magnoliopsida</taxon>
        <taxon>eudicotyledons</taxon>
        <taxon>Gunneridae</taxon>
        <taxon>Pentapetalae</taxon>
        <taxon>rosids</taxon>
        <taxon>fabids</taxon>
        <taxon>Rosales</taxon>
        <taxon>Cannabaceae</taxon>
        <taxon>Trema</taxon>
    </lineage>
</organism>
<accession>A0A2P5FB90</accession>
<dbReference type="OrthoDB" id="1428651at2759"/>
<evidence type="ECO:0000313" key="1">
    <source>
        <dbReference type="EMBL" id="PON95049.1"/>
    </source>
</evidence>
<dbReference type="CDD" id="cd06222">
    <property type="entry name" value="RNase_H_like"/>
    <property type="match status" value="1"/>
</dbReference>
<protein>
    <submittedName>
        <fullName evidence="1">Uncharacterized protein</fullName>
    </submittedName>
</protein>
<keyword evidence="2" id="KW-1185">Reference proteome</keyword>
<gene>
    <name evidence="1" type="ORF">TorRG33x02_092480</name>
</gene>
<proteinExistence type="predicted"/>
<evidence type="ECO:0000313" key="2">
    <source>
        <dbReference type="Proteomes" id="UP000237000"/>
    </source>
</evidence>